<dbReference type="InParanoid" id="A0A0H2RPU2"/>
<keyword evidence="2" id="KW-1185">Reference proteome</keyword>
<protein>
    <submittedName>
        <fullName evidence="1">Uncharacterized protein</fullName>
    </submittedName>
</protein>
<sequence length="62" mass="6946">MSSRMFRSLKASLGAVCFPSFSIIFLDMTPHHRVAGKCEHLVPEHDARKISQEVQGFGREDG</sequence>
<reference evidence="1 2" key="1">
    <citation type="submission" date="2015-04" db="EMBL/GenBank/DDBJ databases">
        <title>Complete genome sequence of Schizopora paradoxa KUC8140, a cosmopolitan wood degrader in East Asia.</title>
        <authorList>
            <consortium name="DOE Joint Genome Institute"/>
            <person name="Min B."/>
            <person name="Park H."/>
            <person name="Jang Y."/>
            <person name="Kim J.-J."/>
            <person name="Kim K.H."/>
            <person name="Pangilinan J."/>
            <person name="Lipzen A."/>
            <person name="Riley R."/>
            <person name="Grigoriev I.V."/>
            <person name="Spatafora J.W."/>
            <person name="Choi I.-G."/>
        </authorList>
    </citation>
    <scope>NUCLEOTIDE SEQUENCE [LARGE SCALE GENOMIC DNA]</scope>
    <source>
        <strain evidence="1 2">KUC8140</strain>
    </source>
</reference>
<gene>
    <name evidence="1" type="ORF">SCHPADRAFT_675655</name>
</gene>
<proteinExistence type="predicted"/>
<evidence type="ECO:0000313" key="1">
    <source>
        <dbReference type="EMBL" id="KLO06851.1"/>
    </source>
</evidence>
<dbReference type="Proteomes" id="UP000053477">
    <property type="component" value="Unassembled WGS sequence"/>
</dbReference>
<organism evidence="1 2">
    <name type="scientific">Schizopora paradoxa</name>
    <dbReference type="NCBI Taxonomy" id="27342"/>
    <lineage>
        <taxon>Eukaryota</taxon>
        <taxon>Fungi</taxon>
        <taxon>Dikarya</taxon>
        <taxon>Basidiomycota</taxon>
        <taxon>Agaricomycotina</taxon>
        <taxon>Agaricomycetes</taxon>
        <taxon>Hymenochaetales</taxon>
        <taxon>Schizoporaceae</taxon>
        <taxon>Schizopora</taxon>
    </lineage>
</organism>
<evidence type="ECO:0000313" key="2">
    <source>
        <dbReference type="Proteomes" id="UP000053477"/>
    </source>
</evidence>
<name>A0A0H2RPU2_9AGAM</name>
<dbReference type="AlphaFoldDB" id="A0A0H2RPU2"/>
<dbReference type="EMBL" id="KQ086177">
    <property type="protein sequence ID" value="KLO06851.1"/>
    <property type="molecule type" value="Genomic_DNA"/>
</dbReference>
<accession>A0A0H2RPU2</accession>